<proteinExistence type="inferred from homology"/>
<dbReference type="InterPro" id="IPR036397">
    <property type="entry name" value="RNaseH_sf"/>
</dbReference>
<keyword evidence="5" id="KW-0235">DNA replication</keyword>
<dbReference type="InterPro" id="IPR012337">
    <property type="entry name" value="RNaseH-like_sf"/>
</dbReference>
<dbReference type="EC" id="2.7.7.7" evidence="2"/>
<dbReference type="Gene3D" id="3.40.960.10">
    <property type="entry name" value="VSR Endonuclease"/>
    <property type="match status" value="1"/>
</dbReference>
<dbReference type="OrthoDB" id="6069689at2759"/>
<evidence type="ECO:0000259" key="9">
    <source>
        <dbReference type="Pfam" id="PF03175"/>
    </source>
</evidence>
<dbReference type="SUPFAM" id="SSF53098">
    <property type="entry name" value="Ribonuclease H-like"/>
    <property type="match status" value="1"/>
</dbReference>
<feature type="domain" description="DNA-directed DNA polymerase family B mitochondria/virus" evidence="9">
    <location>
        <begin position="313"/>
        <end position="420"/>
    </location>
</feature>
<dbReference type="AlphaFoldDB" id="A0A9Q1BVJ8"/>
<name>A0A9Q1BVJ8_HOLLE</name>
<evidence type="ECO:0000313" key="10">
    <source>
        <dbReference type="EMBL" id="KAJ8033364.1"/>
    </source>
</evidence>
<evidence type="ECO:0000256" key="5">
    <source>
        <dbReference type="ARBA" id="ARBA00022705"/>
    </source>
</evidence>
<keyword evidence="4" id="KW-0548">Nucleotidyltransferase</keyword>
<comment type="catalytic activity">
    <reaction evidence="8">
        <text>DNA(n) + a 2'-deoxyribonucleoside 5'-triphosphate = DNA(n+1) + diphosphate</text>
        <dbReference type="Rhea" id="RHEA:22508"/>
        <dbReference type="Rhea" id="RHEA-COMP:17339"/>
        <dbReference type="Rhea" id="RHEA-COMP:17340"/>
        <dbReference type="ChEBI" id="CHEBI:33019"/>
        <dbReference type="ChEBI" id="CHEBI:61560"/>
        <dbReference type="ChEBI" id="CHEBI:173112"/>
        <dbReference type="EC" id="2.7.7.7"/>
    </reaction>
</comment>
<dbReference type="GO" id="GO:0003887">
    <property type="term" value="F:DNA-directed DNA polymerase activity"/>
    <property type="evidence" value="ECO:0007669"/>
    <property type="project" value="UniProtKB-KW"/>
</dbReference>
<feature type="domain" description="DNA-directed DNA polymerase family B mitochondria/virus" evidence="9">
    <location>
        <begin position="571"/>
        <end position="743"/>
    </location>
</feature>
<dbReference type="GO" id="GO:0006260">
    <property type="term" value="P:DNA replication"/>
    <property type="evidence" value="ECO:0007669"/>
    <property type="project" value="UniProtKB-KW"/>
</dbReference>
<organism evidence="10 11">
    <name type="scientific">Holothuria leucospilota</name>
    <name type="common">Black long sea cucumber</name>
    <name type="synonym">Mertensiothuria leucospilota</name>
    <dbReference type="NCBI Taxonomy" id="206669"/>
    <lineage>
        <taxon>Eukaryota</taxon>
        <taxon>Metazoa</taxon>
        <taxon>Echinodermata</taxon>
        <taxon>Eleutherozoa</taxon>
        <taxon>Echinozoa</taxon>
        <taxon>Holothuroidea</taxon>
        <taxon>Aspidochirotacea</taxon>
        <taxon>Aspidochirotida</taxon>
        <taxon>Holothuriidae</taxon>
        <taxon>Holothuria</taxon>
    </lineage>
</organism>
<feature type="domain" description="DNA-directed DNA polymerase family B mitochondria/virus" evidence="9">
    <location>
        <begin position="775"/>
        <end position="873"/>
    </location>
</feature>
<keyword evidence="6" id="KW-0239">DNA-directed DNA polymerase</keyword>
<accession>A0A9Q1BVJ8</accession>
<dbReference type="Gene3D" id="3.90.1600.10">
    <property type="entry name" value="Palm domain of DNA polymerase"/>
    <property type="match status" value="1"/>
</dbReference>
<evidence type="ECO:0000256" key="7">
    <source>
        <dbReference type="ARBA" id="ARBA00023125"/>
    </source>
</evidence>
<comment type="similarity">
    <text evidence="1">Belongs to the DNA polymerase type-B family.</text>
</comment>
<dbReference type="InterPro" id="IPR043502">
    <property type="entry name" value="DNA/RNA_pol_sf"/>
</dbReference>
<protein>
    <recommendedName>
        <fullName evidence="2">DNA-directed DNA polymerase</fullName>
        <ecNumber evidence="2">2.7.7.7</ecNumber>
    </recommendedName>
</protein>
<dbReference type="EMBL" id="JAIZAY010000011">
    <property type="protein sequence ID" value="KAJ8033364.1"/>
    <property type="molecule type" value="Genomic_DNA"/>
</dbReference>
<reference evidence="10" key="1">
    <citation type="submission" date="2021-10" db="EMBL/GenBank/DDBJ databases">
        <title>Tropical sea cucumber genome reveals ecological adaptation and Cuvierian tubules defense mechanism.</title>
        <authorList>
            <person name="Chen T."/>
        </authorList>
    </citation>
    <scope>NUCLEOTIDE SEQUENCE</scope>
    <source>
        <strain evidence="10">Nanhai2018</strain>
        <tissue evidence="10">Muscle</tissue>
    </source>
</reference>
<dbReference type="PANTHER" id="PTHR33568">
    <property type="entry name" value="DNA POLYMERASE"/>
    <property type="match status" value="1"/>
</dbReference>
<dbReference type="Gene3D" id="3.30.420.10">
    <property type="entry name" value="Ribonuclease H-like superfamily/Ribonuclease H"/>
    <property type="match status" value="1"/>
</dbReference>
<sequence length="1031" mass="119065">MHQATSLVHTGLDKESNPTINWQNIRKGFGEQTTLAKALHANAGVPEGPCGLDEVEHFQQFLQDYQILVISCLPKDPIMFKGPENHKKLCVLYQQGHFDVVTSIPGFFDQNYICERCLKCYDKHERHRCDNVCTGCFKNTKDGCQFEAWTFCQECHRYFKSQACYDRHKFKPTTTKKSARPKSTCDWVKRCEGCGKSVKDQHECGLSYCRVCQTRMPIGHQCFMQPIRQKEGESEEGTQGFIFFDFECRQEDVCSDDSKAFQHVPNFCVVHRVCDNCVMDNNIQNDCDTCGQREFIFKGEETLSSLCQFLLSNPNFIAIAHNMSGYDGQFILLHLNNIGLPPQNVIMNGSKLMSLELNKRCKVIDSYNFIPIPLSAFPKTFGLKELKKGYFPYLFNTKDRETYCGPWPSASFYNPDQMTTEGRKKFLEWYNSQADKGYNPRYKQSVKALKWLRWIEQEEGITIQHARQGGEKQIDQYRVDGYHGDDVWEFYGCVWHGCPTCRSNRESCVPGSDVTMEEAYHNTMYRADYLRQKGFQVHEIWECEYETQVKNNPKMKTFVDAIEIREPLQPRNAFFGGRTNAVKLHHVISPGEKICYIDVCSLYPWVCKYGEFPIGHPTIITEQFGDVFDYKGLIHCRVLPPRGLYHPVLPQRINDKLLFPLCAKCASEENQGTCHHSDAERALEGTWVSLELHKALQKGYTLLKIHEVWHFGETTQYDPDTKEGGLFVDYINTFLKLKQEADGWPSHCKTEQDKLRYLEEYAEKEGIQLDQSAIEKNDGKRALAKLMLNSFWGKFGQRSKLPQTTFVNNLSSYMELLLDQTKVVKNIRFVSNDVAQFQWEYDDEYISVGSNTNVFIAAFTTAQARLKLYSYLEQLDRRVLYFDTDSIIYVSTPDAWNPPIGNFLGDMTDELRKPYGEGSYITEFVSGGPKNYAYKVYSPDNQLPITVCKVRGITLNFSSEQQINFESMRQLLPTLTRTCTDEKAKLTVHYPKKIQRLDPGMVVSKSTKKDYRLVYTKRALGDNYTTTPYGF</sequence>
<comment type="caution">
    <text evidence="10">The sequence shown here is derived from an EMBL/GenBank/DDBJ whole genome shotgun (WGS) entry which is preliminary data.</text>
</comment>
<dbReference type="GO" id="GO:0000166">
    <property type="term" value="F:nucleotide binding"/>
    <property type="evidence" value="ECO:0007669"/>
    <property type="project" value="InterPro"/>
</dbReference>
<keyword evidence="7" id="KW-0238">DNA-binding</keyword>
<dbReference type="Pfam" id="PF03175">
    <property type="entry name" value="DNA_pol_B_2"/>
    <property type="match status" value="3"/>
</dbReference>
<dbReference type="PANTHER" id="PTHR33568:SF3">
    <property type="entry name" value="DNA-DIRECTED DNA POLYMERASE"/>
    <property type="match status" value="1"/>
</dbReference>
<dbReference type="SUPFAM" id="SSF56672">
    <property type="entry name" value="DNA/RNA polymerases"/>
    <property type="match status" value="1"/>
</dbReference>
<dbReference type="InterPro" id="IPR023211">
    <property type="entry name" value="DNA_pol_palm_dom_sf"/>
</dbReference>
<evidence type="ECO:0000256" key="3">
    <source>
        <dbReference type="ARBA" id="ARBA00022679"/>
    </source>
</evidence>
<dbReference type="InterPro" id="IPR004868">
    <property type="entry name" value="DNA-dir_DNA_pol_B_mt/vir"/>
</dbReference>
<keyword evidence="3" id="KW-0808">Transferase</keyword>
<evidence type="ECO:0000256" key="1">
    <source>
        <dbReference type="ARBA" id="ARBA00005755"/>
    </source>
</evidence>
<dbReference type="Gene3D" id="1.10.287.690">
    <property type="entry name" value="Helix hairpin bin"/>
    <property type="match status" value="1"/>
</dbReference>
<dbReference type="Proteomes" id="UP001152320">
    <property type="component" value="Chromosome 11"/>
</dbReference>
<evidence type="ECO:0000256" key="2">
    <source>
        <dbReference type="ARBA" id="ARBA00012417"/>
    </source>
</evidence>
<evidence type="ECO:0000256" key="8">
    <source>
        <dbReference type="ARBA" id="ARBA00049244"/>
    </source>
</evidence>
<keyword evidence="11" id="KW-1185">Reference proteome</keyword>
<evidence type="ECO:0000256" key="6">
    <source>
        <dbReference type="ARBA" id="ARBA00022932"/>
    </source>
</evidence>
<evidence type="ECO:0000256" key="4">
    <source>
        <dbReference type="ARBA" id="ARBA00022695"/>
    </source>
</evidence>
<evidence type="ECO:0000313" key="11">
    <source>
        <dbReference type="Proteomes" id="UP001152320"/>
    </source>
</evidence>
<gene>
    <name evidence="10" type="ORF">HOLleu_23579</name>
</gene>
<dbReference type="GO" id="GO:0003677">
    <property type="term" value="F:DNA binding"/>
    <property type="evidence" value="ECO:0007669"/>
    <property type="project" value="UniProtKB-KW"/>
</dbReference>